<comment type="caution">
    <text evidence="9">The sequence shown here is derived from an EMBL/GenBank/DDBJ whole genome shotgun (WGS) entry which is preliminary data.</text>
</comment>
<evidence type="ECO:0000313" key="10">
    <source>
        <dbReference type="Proteomes" id="UP000093514"/>
    </source>
</evidence>
<dbReference type="EMBL" id="LWDV01000008">
    <property type="protein sequence ID" value="OCL26914.1"/>
    <property type="molecule type" value="Genomic_DNA"/>
</dbReference>
<gene>
    <name evidence="9" type="ORF">U472_05350</name>
</gene>
<comment type="similarity">
    <text evidence="2">Belongs to the EamA transporter family.</text>
</comment>
<keyword evidence="5 7" id="KW-1133">Transmembrane helix</keyword>
<dbReference type="GO" id="GO:0005886">
    <property type="term" value="C:plasma membrane"/>
    <property type="evidence" value="ECO:0007669"/>
    <property type="project" value="UniProtKB-SubCell"/>
</dbReference>
<evidence type="ECO:0000313" key="9">
    <source>
        <dbReference type="EMBL" id="OCL26914.1"/>
    </source>
</evidence>
<keyword evidence="10" id="KW-1185">Reference proteome</keyword>
<feature type="transmembrane region" description="Helical" evidence="7">
    <location>
        <begin position="210"/>
        <end position="229"/>
    </location>
</feature>
<reference evidence="9 10" key="2">
    <citation type="submission" date="2016-08" db="EMBL/GenBank/DDBJ databases">
        <title>Orenia metallireducens sp. nov. strain Z6, a Novel Metal-reducing Firmicute from the Deep Subsurface.</title>
        <authorList>
            <person name="Maxim B.I."/>
            <person name="Kenneth K."/>
            <person name="Flynn T.M."/>
            <person name="Oloughlin E.J."/>
            <person name="Locke R.A."/>
            <person name="Weber J.R."/>
            <person name="Egan S.M."/>
            <person name="Mackie R.I."/>
            <person name="Cann I.K."/>
        </authorList>
    </citation>
    <scope>NUCLEOTIDE SEQUENCE [LARGE SCALE GENOMIC DNA]</scope>
    <source>
        <strain evidence="9 10">Z6</strain>
    </source>
</reference>
<dbReference type="PANTHER" id="PTHR42920">
    <property type="entry name" value="OS03G0707200 PROTEIN-RELATED"/>
    <property type="match status" value="1"/>
</dbReference>
<evidence type="ECO:0000256" key="1">
    <source>
        <dbReference type="ARBA" id="ARBA00004651"/>
    </source>
</evidence>
<organism evidence="9 10">
    <name type="scientific">Orenia metallireducens</name>
    <dbReference type="NCBI Taxonomy" id="1413210"/>
    <lineage>
        <taxon>Bacteria</taxon>
        <taxon>Bacillati</taxon>
        <taxon>Bacillota</taxon>
        <taxon>Clostridia</taxon>
        <taxon>Halanaerobiales</taxon>
        <taxon>Halobacteroidaceae</taxon>
        <taxon>Orenia</taxon>
    </lineage>
</organism>
<accession>A0A1C0A9E4</accession>
<dbReference type="InterPro" id="IPR051258">
    <property type="entry name" value="Diverse_Substrate_Transporter"/>
</dbReference>
<feature type="domain" description="EamA" evidence="8">
    <location>
        <begin position="11"/>
        <end position="140"/>
    </location>
</feature>
<name>A0A1C0A9E4_9FIRM</name>
<comment type="subcellular location">
    <subcellularLocation>
        <location evidence="1">Cell membrane</location>
        <topology evidence="1">Multi-pass membrane protein</topology>
    </subcellularLocation>
</comment>
<feature type="transmembrane region" description="Helical" evidence="7">
    <location>
        <begin position="266"/>
        <end position="286"/>
    </location>
</feature>
<feature type="transmembrane region" description="Helical" evidence="7">
    <location>
        <begin position="98"/>
        <end position="117"/>
    </location>
</feature>
<dbReference type="InterPro" id="IPR037185">
    <property type="entry name" value="EmrE-like"/>
</dbReference>
<keyword evidence="6 7" id="KW-0472">Membrane</keyword>
<feature type="transmembrane region" description="Helical" evidence="7">
    <location>
        <begin position="241"/>
        <end position="260"/>
    </location>
</feature>
<dbReference type="SUPFAM" id="SSF103481">
    <property type="entry name" value="Multidrug resistance efflux transporter EmrE"/>
    <property type="match status" value="2"/>
</dbReference>
<dbReference type="AlphaFoldDB" id="A0A1C0A9E4"/>
<dbReference type="Proteomes" id="UP000093514">
    <property type="component" value="Unassembled WGS sequence"/>
</dbReference>
<dbReference type="InterPro" id="IPR000620">
    <property type="entry name" value="EamA_dom"/>
</dbReference>
<protein>
    <submittedName>
        <fullName evidence="9">Multidrug DMT transporter permease</fullName>
    </submittedName>
</protein>
<evidence type="ECO:0000256" key="3">
    <source>
        <dbReference type="ARBA" id="ARBA00022475"/>
    </source>
</evidence>
<evidence type="ECO:0000256" key="2">
    <source>
        <dbReference type="ARBA" id="ARBA00007362"/>
    </source>
</evidence>
<reference evidence="10" key="1">
    <citation type="submission" date="2016-07" db="EMBL/GenBank/DDBJ databases">
        <authorList>
            <person name="Florea S."/>
            <person name="Webb J.S."/>
            <person name="Jaromczyk J."/>
            <person name="Schardl C.L."/>
        </authorList>
    </citation>
    <scope>NUCLEOTIDE SEQUENCE [LARGE SCALE GENOMIC DNA]</scope>
    <source>
        <strain evidence="10">Z6</strain>
    </source>
</reference>
<evidence type="ECO:0000256" key="6">
    <source>
        <dbReference type="ARBA" id="ARBA00023136"/>
    </source>
</evidence>
<evidence type="ECO:0000259" key="8">
    <source>
        <dbReference type="Pfam" id="PF00892"/>
    </source>
</evidence>
<feature type="transmembrane region" description="Helical" evidence="7">
    <location>
        <begin position="179"/>
        <end position="198"/>
    </location>
</feature>
<evidence type="ECO:0000256" key="7">
    <source>
        <dbReference type="SAM" id="Phobius"/>
    </source>
</evidence>
<feature type="transmembrane region" description="Helical" evidence="7">
    <location>
        <begin position="12"/>
        <end position="33"/>
    </location>
</feature>
<feature type="transmembrane region" description="Helical" evidence="7">
    <location>
        <begin position="153"/>
        <end position="172"/>
    </location>
</feature>
<feature type="transmembrane region" description="Helical" evidence="7">
    <location>
        <begin position="129"/>
        <end position="147"/>
    </location>
</feature>
<dbReference type="OrthoDB" id="9804865at2"/>
<evidence type="ECO:0000256" key="5">
    <source>
        <dbReference type="ARBA" id="ARBA00022989"/>
    </source>
</evidence>
<dbReference type="Pfam" id="PF00892">
    <property type="entry name" value="EamA"/>
    <property type="match status" value="2"/>
</dbReference>
<dbReference type="RefSeq" id="WP_068716274.1">
    <property type="nucleotide sequence ID" value="NZ_LWDV01000008.1"/>
</dbReference>
<feature type="transmembrane region" description="Helical" evidence="7">
    <location>
        <begin position="71"/>
        <end position="92"/>
    </location>
</feature>
<dbReference type="PANTHER" id="PTHR42920:SF5">
    <property type="entry name" value="EAMA DOMAIN-CONTAINING PROTEIN"/>
    <property type="match status" value="1"/>
</dbReference>
<proteinExistence type="inferred from homology"/>
<sequence length="303" mass="33445">MKEFLSRRVKADLSLLFVVIIWGSTFAFMKDIFNKITPFYFLTLRFTFATLILGLIFYTKVKKLDLETLKYGLFAGVFLFGGYGLQVTGLGLTDASKAGFITGLAVVLVPILSAIIFKKMPELTTSVGVILATIGLGLLSFSGSLIFNLGDFLIFLSAFSLAVHILLVDRYVKSKDAILFAIIQIGTVALLSGIFTLIEDGYVWVNDINVWSNVIYMGLLATALAFIIQNKAQQFTTPTRTAIIFVMEPVFGALFAYLYLGELISAKGYWGGVLIVLGMLLAELKFENIKKLFINKNGINELN</sequence>
<keyword evidence="4 7" id="KW-0812">Transmembrane</keyword>
<feature type="domain" description="EamA" evidence="8">
    <location>
        <begin position="149"/>
        <end position="281"/>
    </location>
</feature>
<feature type="transmembrane region" description="Helical" evidence="7">
    <location>
        <begin position="39"/>
        <end position="59"/>
    </location>
</feature>
<keyword evidence="3" id="KW-1003">Cell membrane</keyword>
<evidence type="ECO:0000256" key="4">
    <source>
        <dbReference type="ARBA" id="ARBA00022692"/>
    </source>
</evidence>